<evidence type="ECO:0000313" key="3">
    <source>
        <dbReference type="Proteomes" id="UP001246372"/>
    </source>
</evidence>
<organism evidence="2 3">
    <name type="scientific">Roseateles aquae</name>
    <dbReference type="NCBI Taxonomy" id="3077235"/>
    <lineage>
        <taxon>Bacteria</taxon>
        <taxon>Pseudomonadati</taxon>
        <taxon>Pseudomonadota</taxon>
        <taxon>Betaproteobacteria</taxon>
        <taxon>Burkholderiales</taxon>
        <taxon>Sphaerotilaceae</taxon>
        <taxon>Roseateles</taxon>
    </lineage>
</organism>
<dbReference type="Proteomes" id="UP001246372">
    <property type="component" value="Unassembled WGS sequence"/>
</dbReference>
<comment type="caution">
    <text evidence="2">The sequence shown here is derived from an EMBL/GenBank/DDBJ whole genome shotgun (WGS) entry which is preliminary data.</text>
</comment>
<proteinExistence type="predicted"/>
<evidence type="ECO:0000256" key="1">
    <source>
        <dbReference type="SAM" id="SignalP"/>
    </source>
</evidence>
<feature type="signal peptide" evidence="1">
    <location>
        <begin position="1"/>
        <end position="36"/>
    </location>
</feature>
<reference evidence="2" key="1">
    <citation type="submission" date="2023-09" db="EMBL/GenBank/DDBJ databases">
        <title>Paucibacter sp. APW11 Genome sequencing and assembly.</title>
        <authorList>
            <person name="Kim I."/>
        </authorList>
    </citation>
    <scope>NUCLEOTIDE SEQUENCE</scope>
    <source>
        <strain evidence="2">APW11</strain>
    </source>
</reference>
<sequence length="646" mass="66020">MSFRFAPDPARYLTVLAPLGLSLLLAACGSGGGGSADTTTPGFSTEPKLSGVLAVGSPLLGAQVSVVDGTGAAVGSATAHPVDGSYSLTLTTKTPTAPLLVQARGMDAAGNMQVLHSVAPVLAATMVANVTTLSNASLAMQLGTDPATVFAAAKTSASTITGLTALTPAADFLKTLIKNNLTDVKITTPASLDLFNDAGFSATKGAQDLLLEGLRVHLVHNTKGAEELHLSNKLLPSSAPEVVVDLATAKTELAKTTDAAPANAITSTLKGTTSATATMLLLGNLDDLSAALNKLIATGLTATTAAASPLVSGYDTYNGRNKGTLAILLADLASKNRQFGRWQLTGCADDTLATGGSCSRVLVSAPITDSSGAVVEIYNDAVKYTKAPAAGVPNWSLIGNGKPLEFAIHPLLWTEFAADGAVSASLPLNPIPGVQVLLGSYNADSPPVKQLDSATVQTPGGFSMALAQCTLNYLCLSATPGSTSTAASGGAGDHVLRRGTLGWIGAADVLKGAKYIASYTLAGAAVTRNAWLRADVPVDYLPGRFPTLDGVSATAPLKGSNLLLGMTVNWAAWAKANPDQRLISLRSVISDDSSAPQIIDHTVPLPPSTTLVLPAPSLSVLPSKYELWLGSQDSQGHRYLSKYSLQ</sequence>
<feature type="chain" id="PRO_5045056862" description="FAS1 domain-containing protein" evidence="1">
    <location>
        <begin position="37"/>
        <end position="646"/>
    </location>
</feature>
<dbReference type="EMBL" id="JAVXZY010000009">
    <property type="protein sequence ID" value="MDT9001486.1"/>
    <property type="molecule type" value="Genomic_DNA"/>
</dbReference>
<dbReference type="RefSeq" id="WP_315652370.1">
    <property type="nucleotide sequence ID" value="NZ_JAVXZY010000009.1"/>
</dbReference>
<protein>
    <recommendedName>
        <fullName evidence="4">FAS1 domain-containing protein</fullName>
    </recommendedName>
</protein>
<evidence type="ECO:0008006" key="4">
    <source>
        <dbReference type="Google" id="ProtNLM"/>
    </source>
</evidence>
<accession>A0ABU3PHK3</accession>
<keyword evidence="1" id="KW-0732">Signal</keyword>
<name>A0ABU3PHK3_9BURK</name>
<evidence type="ECO:0000313" key="2">
    <source>
        <dbReference type="EMBL" id="MDT9001486.1"/>
    </source>
</evidence>
<gene>
    <name evidence="2" type="ORF">RQP53_19575</name>
</gene>
<dbReference type="PROSITE" id="PS51257">
    <property type="entry name" value="PROKAR_LIPOPROTEIN"/>
    <property type="match status" value="1"/>
</dbReference>
<keyword evidence="3" id="KW-1185">Reference proteome</keyword>